<sequence length="137" mass="15678">MNTHHIPSLLLSALLISLTAPTLAQAQVQEKVLSRQQVIQETEAHLAMHDWDSINSVWRLKPGMDLPKAPSSREAAIASREQFLQTNRWEENRGAWVAVEGAPRVMSRLGRHQMQLETARFMLTHRFDEASKTWRSI</sequence>
<feature type="chain" id="PRO_5045446743" evidence="1">
    <location>
        <begin position="27"/>
        <end position="137"/>
    </location>
</feature>
<dbReference type="EMBL" id="JAJIRN010000006">
    <property type="protein sequence ID" value="MCV2369165.1"/>
    <property type="molecule type" value="Genomic_DNA"/>
</dbReference>
<reference evidence="2 3" key="1">
    <citation type="submission" date="2021-11" db="EMBL/GenBank/DDBJ databases">
        <authorList>
            <person name="Liang Q."/>
            <person name="Mou H."/>
            <person name="Liu Z."/>
        </authorList>
    </citation>
    <scope>NUCLEOTIDE SEQUENCE [LARGE SCALE GENOMIC DNA]</scope>
    <source>
        <strain evidence="2 3">CHU3</strain>
    </source>
</reference>
<dbReference type="RefSeq" id="WP_263571762.1">
    <property type="nucleotide sequence ID" value="NZ_JAJIRN010000006.1"/>
</dbReference>
<organism evidence="2 3">
    <name type="scientific">Roseateles oligotrophus</name>
    <dbReference type="NCBI Taxonomy" id="1769250"/>
    <lineage>
        <taxon>Bacteria</taxon>
        <taxon>Pseudomonadati</taxon>
        <taxon>Pseudomonadota</taxon>
        <taxon>Betaproteobacteria</taxon>
        <taxon>Burkholderiales</taxon>
        <taxon>Sphaerotilaceae</taxon>
        <taxon>Roseateles</taxon>
    </lineage>
</organism>
<evidence type="ECO:0000313" key="2">
    <source>
        <dbReference type="EMBL" id="MCV2369165.1"/>
    </source>
</evidence>
<gene>
    <name evidence="2" type="ORF">LNV07_13855</name>
</gene>
<dbReference type="Proteomes" id="UP001209701">
    <property type="component" value="Unassembled WGS sequence"/>
</dbReference>
<protein>
    <submittedName>
        <fullName evidence="2">Uncharacterized protein</fullName>
    </submittedName>
</protein>
<evidence type="ECO:0000313" key="3">
    <source>
        <dbReference type="Proteomes" id="UP001209701"/>
    </source>
</evidence>
<keyword evidence="1" id="KW-0732">Signal</keyword>
<keyword evidence="3" id="KW-1185">Reference proteome</keyword>
<accession>A0ABT2YGK3</accession>
<evidence type="ECO:0000256" key="1">
    <source>
        <dbReference type="SAM" id="SignalP"/>
    </source>
</evidence>
<feature type="signal peptide" evidence="1">
    <location>
        <begin position="1"/>
        <end position="26"/>
    </location>
</feature>
<comment type="caution">
    <text evidence="2">The sequence shown here is derived from an EMBL/GenBank/DDBJ whole genome shotgun (WGS) entry which is preliminary data.</text>
</comment>
<proteinExistence type="predicted"/>
<name>A0ABT2YGK3_9BURK</name>